<dbReference type="PANTHER" id="PTHR12899">
    <property type="entry name" value="39S RIBOSOMAL PROTEIN L18, MITOCHONDRIAL"/>
    <property type="match status" value="1"/>
</dbReference>
<gene>
    <name evidence="7" type="primary">rplR</name>
    <name evidence="8" type="ORF">HY474_00175</name>
</gene>
<dbReference type="FunFam" id="3.30.420.100:FF:000001">
    <property type="entry name" value="50S ribosomal protein L18"/>
    <property type="match status" value="1"/>
</dbReference>
<dbReference type="GO" id="GO:1990904">
    <property type="term" value="C:ribonucleoprotein complex"/>
    <property type="evidence" value="ECO:0007669"/>
    <property type="project" value="UniProtKB-KW"/>
</dbReference>
<dbReference type="PANTHER" id="PTHR12899:SF3">
    <property type="entry name" value="LARGE RIBOSOMAL SUBUNIT PROTEIN UL18M"/>
    <property type="match status" value="1"/>
</dbReference>
<protein>
    <recommendedName>
        <fullName evidence="6 7">Large ribosomal subunit protein uL18</fullName>
    </recommendedName>
</protein>
<dbReference type="Proteomes" id="UP000704960">
    <property type="component" value="Unassembled WGS sequence"/>
</dbReference>
<name>A0A932YVB8_9BACT</name>
<organism evidence="8 9">
    <name type="scientific">Candidatus Sungiibacteriota bacterium</name>
    <dbReference type="NCBI Taxonomy" id="2750080"/>
    <lineage>
        <taxon>Bacteria</taxon>
        <taxon>Candidatus Sungiibacteriota</taxon>
    </lineage>
</organism>
<comment type="function">
    <text evidence="7">This is one of the proteins that bind and probably mediate the attachment of the 5S RNA into the large ribosomal subunit, where it forms part of the central protuberance.</text>
</comment>
<dbReference type="SUPFAM" id="SSF53137">
    <property type="entry name" value="Translational machinery components"/>
    <property type="match status" value="1"/>
</dbReference>
<reference evidence="8" key="1">
    <citation type="submission" date="2020-07" db="EMBL/GenBank/DDBJ databases">
        <title>Huge and variable diversity of episymbiotic CPR bacteria and DPANN archaea in groundwater ecosystems.</title>
        <authorList>
            <person name="He C.Y."/>
            <person name="Keren R."/>
            <person name="Whittaker M."/>
            <person name="Farag I.F."/>
            <person name="Doudna J."/>
            <person name="Cate J.H.D."/>
            <person name="Banfield J.F."/>
        </authorList>
    </citation>
    <scope>NUCLEOTIDE SEQUENCE</scope>
    <source>
        <strain evidence="8">NC_groundwater_1226_Ag_S-0.1um_59_124</strain>
    </source>
</reference>
<evidence type="ECO:0000256" key="6">
    <source>
        <dbReference type="ARBA" id="ARBA00035197"/>
    </source>
</evidence>
<dbReference type="EMBL" id="JACQMJ010000004">
    <property type="protein sequence ID" value="MBI4132031.1"/>
    <property type="molecule type" value="Genomic_DNA"/>
</dbReference>
<evidence type="ECO:0000313" key="8">
    <source>
        <dbReference type="EMBL" id="MBI4132031.1"/>
    </source>
</evidence>
<dbReference type="Pfam" id="PF00861">
    <property type="entry name" value="Ribosomal_L18p"/>
    <property type="match status" value="1"/>
</dbReference>
<dbReference type="GO" id="GO:0005737">
    <property type="term" value="C:cytoplasm"/>
    <property type="evidence" value="ECO:0007669"/>
    <property type="project" value="UniProtKB-ARBA"/>
</dbReference>
<dbReference type="GO" id="GO:0003735">
    <property type="term" value="F:structural constituent of ribosome"/>
    <property type="evidence" value="ECO:0007669"/>
    <property type="project" value="InterPro"/>
</dbReference>
<comment type="caution">
    <text evidence="8">The sequence shown here is derived from an EMBL/GenBank/DDBJ whole genome shotgun (WGS) entry which is preliminary data.</text>
</comment>
<evidence type="ECO:0000256" key="1">
    <source>
        <dbReference type="ARBA" id="ARBA00007116"/>
    </source>
</evidence>
<dbReference type="InterPro" id="IPR057268">
    <property type="entry name" value="Ribosomal_L18"/>
</dbReference>
<evidence type="ECO:0000256" key="2">
    <source>
        <dbReference type="ARBA" id="ARBA00022730"/>
    </source>
</evidence>
<evidence type="ECO:0000256" key="4">
    <source>
        <dbReference type="ARBA" id="ARBA00022980"/>
    </source>
</evidence>
<keyword evidence="5 7" id="KW-0687">Ribonucleoprotein</keyword>
<dbReference type="NCBIfam" id="TIGR00060">
    <property type="entry name" value="L18_bact"/>
    <property type="match status" value="1"/>
</dbReference>
<dbReference type="AlphaFoldDB" id="A0A932YVB8"/>
<dbReference type="GO" id="GO:0005840">
    <property type="term" value="C:ribosome"/>
    <property type="evidence" value="ECO:0007669"/>
    <property type="project" value="UniProtKB-KW"/>
</dbReference>
<proteinExistence type="inferred from homology"/>
<accession>A0A932YVB8</accession>
<evidence type="ECO:0000256" key="3">
    <source>
        <dbReference type="ARBA" id="ARBA00022884"/>
    </source>
</evidence>
<keyword evidence="3 7" id="KW-0694">RNA-binding</keyword>
<sequence>MTPYLHSSIQRSRRQRRVRAGIRGTAERPRLSVFRSNRYLSAQLIDDAAGVTLAAASERELRPARAKAETGQAQRASLVGQEIASRAIAKGITAVRFDRGRYRYHGLVAALAAGARKGGLKF</sequence>
<dbReference type="GO" id="GO:0006412">
    <property type="term" value="P:translation"/>
    <property type="evidence" value="ECO:0007669"/>
    <property type="project" value="UniProtKB-UniRule"/>
</dbReference>
<dbReference type="InterPro" id="IPR005484">
    <property type="entry name" value="Ribosomal_uL18_bac/plant/anim"/>
</dbReference>
<keyword evidence="4 7" id="KW-0689">Ribosomal protein</keyword>
<comment type="similarity">
    <text evidence="1 7">Belongs to the universal ribosomal protein uL18 family.</text>
</comment>
<dbReference type="InterPro" id="IPR004389">
    <property type="entry name" value="Ribosomal_uL18_bac-type"/>
</dbReference>
<dbReference type="CDD" id="cd00432">
    <property type="entry name" value="Ribosomal_L18_L5e"/>
    <property type="match status" value="1"/>
</dbReference>
<dbReference type="HAMAP" id="MF_01337_B">
    <property type="entry name" value="Ribosomal_uL18_B"/>
    <property type="match status" value="1"/>
</dbReference>
<dbReference type="Gene3D" id="3.30.420.100">
    <property type="match status" value="1"/>
</dbReference>
<evidence type="ECO:0000256" key="7">
    <source>
        <dbReference type="HAMAP-Rule" id="MF_01337"/>
    </source>
</evidence>
<evidence type="ECO:0000313" key="9">
    <source>
        <dbReference type="Proteomes" id="UP000704960"/>
    </source>
</evidence>
<keyword evidence="2 7" id="KW-0699">rRNA-binding</keyword>
<comment type="subunit">
    <text evidence="7">Part of the 50S ribosomal subunit; part of the 5S rRNA/L5/L18/L25 subcomplex. Contacts the 5S and 23S rRNAs.</text>
</comment>
<dbReference type="GO" id="GO:0008097">
    <property type="term" value="F:5S rRNA binding"/>
    <property type="evidence" value="ECO:0007669"/>
    <property type="project" value="TreeGrafter"/>
</dbReference>
<evidence type="ECO:0000256" key="5">
    <source>
        <dbReference type="ARBA" id="ARBA00023274"/>
    </source>
</evidence>